<dbReference type="Pfam" id="PF00591">
    <property type="entry name" value="Glycos_transf_3"/>
    <property type="match status" value="1"/>
</dbReference>
<keyword evidence="3 9" id="KW-0328">Glycosyltransferase</keyword>
<evidence type="ECO:0000256" key="1">
    <source>
        <dbReference type="ARBA" id="ARBA00004907"/>
    </source>
</evidence>
<evidence type="ECO:0000313" key="13">
    <source>
        <dbReference type="Proteomes" id="UP000238415"/>
    </source>
</evidence>
<comment type="subunit">
    <text evidence="9">Homodimer.</text>
</comment>
<comment type="pathway">
    <text evidence="1 9">Amino-acid biosynthesis; L-tryptophan biosynthesis; L-tryptophan from chorismate: step 2/5.</text>
</comment>
<evidence type="ECO:0000256" key="8">
    <source>
        <dbReference type="ARBA" id="ARBA00061188"/>
    </source>
</evidence>
<keyword evidence="6 9" id="KW-0057">Aromatic amino acid biosynthesis</keyword>
<comment type="caution">
    <text evidence="12">The sequence shown here is derived from an EMBL/GenBank/DDBJ whole genome shotgun (WGS) entry which is preliminary data.</text>
</comment>
<evidence type="ECO:0000256" key="4">
    <source>
        <dbReference type="ARBA" id="ARBA00022679"/>
    </source>
</evidence>
<evidence type="ECO:0000256" key="5">
    <source>
        <dbReference type="ARBA" id="ARBA00022822"/>
    </source>
</evidence>
<proteinExistence type="inferred from homology"/>
<dbReference type="Gene3D" id="3.40.1030.10">
    <property type="entry name" value="Nucleoside phosphorylase/phosphoribosyltransferase catalytic domain"/>
    <property type="match status" value="1"/>
</dbReference>
<comment type="similarity">
    <text evidence="8">In the C-terminal section; belongs to the anthranilate phosphoribosyltransferase family.</text>
</comment>
<dbReference type="FunFam" id="3.40.1030.10:FF:000002">
    <property type="entry name" value="Anthranilate phosphoribosyltransferase"/>
    <property type="match status" value="1"/>
</dbReference>
<feature type="binding site" evidence="9">
    <location>
        <begin position="90"/>
        <end position="93"/>
    </location>
    <ligand>
        <name>5-phospho-alpha-D-ribose 1-diphosphate</name>
        <dbReference type="ChEBI" id="CHEBI:58017"/>
    </ligand>
</feature>
<name>A0A2T0AVL7_9FIRM</name>
<dbReference type="PANTHER" id="PTHR43285:SF2">
    <property type="entry name" value="ANTHRANILATE PHOSPHORIBOSYLTRANSFERASE"/>
    <property type="match status" value="1"/>
</dbReference>
<feature type="binding site" evidence="9">
    <location>
        <position position="225"/>
    </location>
    <ligand>
        <name>Mg(2+)</name>
        <dbReference type="ChEBI" id="CHEBI:18420"/>
        <label>1</label>
    </ligand>
</feature>
<comment type="similarity">
    <text evidence="9">Belongs to the anthranilate phosphoribosyltransferase family.</text>
</comment>
<comment type="caution">
    <text evidence="9">Lacks conserved residue(s) required for the propagation of feature annotation.</text>
</comment>
<dbReference type="UniPathway" id="UPA00035">
    <property type="reaction ID" value="UER00041"/>
</dbReference>
<keyword evidence="13" id="KW-1185">Reference proteome</keyword>
<gene>
    <name evidence="9 12" type="primary">trpD</name>
    <name evidence="12" type="ORF">MOHU_06770</name>
</gene>
<keyword evidence="4 9" id="KW-0808">Transferase</keyword>
<dbReference type="EC" id="2.4.2.18" evidence="9"/>
<keyword evidence="5 9" id="KW-0822">Tryptophan biosynthesis</keyword>
<evidence type="ECO:0000259" key="11">
    <source>
        <dbReference type="Pfam" id="PF02885"/>
    </source>
</evidence>
<feature type="binding site" evidence="9">
    <location>
        <position position="166"/>
    </location>
    <ligand>
        <name>anthranilate</name>
        <dbReference type="ChEBI" id="CHEBI:16567"/>
        <label>2</label>
    </ligand>
</feature>
<dbReference type="SUPFAM" id="SSF52418">
    <property type="entry name" value="Nucleoside phosphorylase/phosphoribosyltransferase catalytic domain"/>
    <property type="match status" value="1"/>
</dbReference>
<dbReference type="InterPro" id="IPR000312">
    <property type="entry name" value="Glycosyl_Trfase_fam3"/>
</dbReference>
<dbReference type="HAMAP" id="MF_00211">
    <property type="entry name" value="TrpD"/>
    <property type="match status" value="1"/>
</dbReference>
<evidence type="ECO:0000256" key="3">
    <source>
        <dbReference type="ARBA" id="ARBA00022676"/>
    </source>
</evidence>
<evidence type="ECO:0000256" key="2">
    <source>
        <dbReference type="ARBA" id="ARBA00022605"/>
    </source>
</evidence>
<evidence type="ECO:0000259" key="10">
    <source>
        <dbReference type="Pfam" id="PF00591"/>
    </source>
</evidence>
<sequence>MFKSLISQVVTARDLTEAEALQAMDIIMAGEATPAQIAAFLTALRLKGETVEEITGFARAMRRRAAVLSTRHTVFVDTCGTGGDGRHTFNISTTAAFVIAGAGVPVAKHGNRSVSSRCGSADVLEALGVKVELPPAAAARCLDEVGLTFLFAPVFHGSMKHAAGPRREIGIRTVFNLLGPLTNPANAPYQLVGVYESSLTEKMAAVLGRLGCRRAYVVHGDGLDEVTTTGPTQITSLEGGSINTYIFYPEDVGIARARLEDLVGGTADDNAAITLAVLKGEKGPARDVVLLNAAFGILAAGSETSLPGALAAAARSIDSGAALAKLESMKSFIESWAA</sequence>
<dbReference type="NCBIfam" id="TIGR01245">
    <property type="entry name" value="trpD"/>
    <property type="match status" value="1"/>
</dbReference>
<evidence type="ECO:0000256" key="6">
    <source>
        <dbReference type="ARBA" id="ARBA00023141"/>
    </source>
</evidence>
<comment type="catalytic activity">
    <reaction evidence="7 9">
        <text>N-(5-phospho-beta-D-ribosyl)anthranilate + diphosphate = 5-phospho-alpha-D-ribose 1-diphosphate + anthranilate</text>
        <dbReference type="Rhea" id="RHEA:11768"/>
        <dbReference type="ChEBI" id="CHEBI:16567"/>
        <dbReference type="ChEBI" id="CHEBI:18277"/>
        <dbReference type="ChEBI" id="CHEBI:33019"/>
        <dbReference type="ChEBI" id="CHEBI:58017"/>
        <dbReference type="EC" id="2.4.2.18"/>
    </reaction>
</comment>
<dbReference type="GO" id="GO:0005829">
    <property type="term" value="C:cytosol"/>
    <property type="evidence" value="ECO:0007669"/>
    <property type="project" value="TreeGrafter"/>
</dbReference>
<dbReference type="OrthoDB" id="9806430at2"/>
<feature type="binding site" evidence="9">
    <location>
        <position position="80"/>
    </location>
    <ligand>
        <name>anthranilate</name>
        <dbReference type="ChEBI" id="CHEBI:16567"/>
        <label>1</label>
    </ligand>
</feature>
<dbReference type="InterPro" id="IPR036320">
    <property type="entry name" value="Glycosyl_Trfase_fam3_N_dom_sf"/>
</dbReference>
<dbReference type="Proteomes" id="UP000238415">
    <property type="component" value="Unassembled WGS sequence"/>
</dbReference>
<keyword evidence="2 9" id="KW-0028">Amino-acid biosynthesis</keyword>
<dbReference type="InterPro" id="IPR017459">
    <property type="entry name" value="Glycosyl_Trfase_fam3_N_dom"/>
</dbReference>
<feature type="domain" description="Glycosyl transferase family 3 N-terminal" evidence="11">
    <location>
        <begin position="3"/>
        <end position="65"/>
    </location>
</feature>
<evidence type="ECO:0000256" key="7">
    <source>
        <dbReference type="ARBA" id="ARBA00052328"/>
    </source>
</evidence>
<comment type="function">
    <text evidence="9">Catalyzes the transfer of the phosphoribosyl group of 5-phosphorylribose-1-pyrophosphate (PRPP) to anthranilate to yield N-(5'-phosphoribosyl)-anthranilate (PRA).</text>
</comment>
<dbReference type="GO" id="GO:0000162">
    <property type="term" value="P:L-tryptophan biosynthetic process"/>
    <property type="evidence" value="ECO:0007669"/>
    <property type="project" value="UniProtKB-UniRule"/>
</dbReference>
<evidence type="ECO:0000313" key="12">
    <source>
        <dbReference type="EMBL" id="PRR74696.1"/>
    </source>
</evidence>
<dbReference type="GO" id="GO:0004048">
    <property type="term" value="F:anthranilate phosphoribosyltransferase activity"/>
    <property type="evidence" value="ECO:0007669"/>
    <property type="project" value="UniProtKB-UniRule"/>
</dbReference>
<dbReference type="PANTHER" id="PTHR43285">
    <property type="entry name" value="ANTHRANILATE PHOSPHORIBOSYLTRANSFERASE"/>
    <property type="match status" value="1"/>
</dbReference>
<protein>
    <recommendedName>
        <fullName evidence="9">Anthranilate phosphoribosyltransferase</fullName>
        <ecNumber evidence="9">2.4.2.18</ecNumber>
    </recommendedName>
</protein>
<dbReference type="AlphaFoldDB" id="A0A2T0AVL7"/>
<dbReference type="SUPFAM" id="SSF47648">
    <property type="entry name" value="Nucleoside phosphorylase/phosphoribosyltransferase N-terminal domain"/>
    <property type="match status" value="1"/>
</dbReference>
<dbReference type="InterPro" id="IPR035902">
    <property type="entry name" value="Nuc_phospho_transferase"/>
</dbReference>
<feature type="binding site" evidence="9">
    <location>
        <position position="92"/>
    </location>
    <ligand>
        <name>Mg(2+)</name>
        <dbReference type="ChEBI" id="CHEBI:18420"/>
        <label>1</label>
    </ligand>
</feature>
<dbReference type="InterPro" id="IPR005940">
    <property type="entry name" value="Anthranilate_Pribosyl_Tfrase"/>
</dbReference>
<evidence type="ECO:0000256" key="9">
    <source>
        <dbReference type="HAMAP-Rule" id="MF_00211"/>
    </source>
</evidence>
<feature type="binding site" evidence="9">
    <location>
        <position position="88"/>
    </location>
    <ligand>
        <name>5-phospho-alpha-D-ribose 1-diphosphate</name>
        <dbReference type="ChEBI" id="CHEBI:58017"/>
    </ligand>
</feature>
<dbReference type="GO" id="GO:0000287">
    <property type="term" value="F:magnesium ion binding"/>
    <property type="evidence" value="ECO:0007669"/>
    <property type="project" value="UniProtKB-UniRule"/>
</dbReference>
<dbReference type="EMBL" id="PVXM01000007">
    <property type="protein sequence ID" value="PRR74696.1"/>
    <property type="molecule type" value="Genomic_DNA"/>
</dbReference>
<feature type="binding site" evidence="9">
    <location>
        <begin position="83"/>
        <end position="84"/>
    </location>
    <ligand>
        <name>5-phospho-alpha-D-ribose 1-diphosphate</name>
        <dbReference type="ChEBI" id="CHEBI:58017"/>
    </ligand>
</feature>
<keyword evidence="9" id="KW-0460">Magnesium</keyword>
<feature type="domain" description="Glycosyl transferase family 3" evidence="10">
    <location>
        <begin position="74"/>
        <end position="323"/>
    </location>
</feature>
<feature type="binding site" evidence="9">
    <location>
        <position position="111"/>
    </location>
    <ligand>
        <name>anthranilate</name>
        <dbReference type="ChEBI" id="CHEBI:16567"/>
        <label>1</label>
    </ligand>
</feature>
<dbReference type="Pfam" id="PF02885">
    <property type="entry name" value="Glycos_trans_3N"/>
    <property type="match status" value="1"/>
</dbReference>
<dbReference type="Gene3D" id="1.20.970.10">
    <property type="entry name" value="Transferase, Pyrimidine Nucleoside Phosphorylase, Chain C"/>
    <property type="match status" value="1"/>
</dbReference>
<feature type="binding site" evidence="9">
    <location>
        <position position="224"/>
    </location>
    <ligand>
        <name>Mg(2+)</name>
        <dbReference type="ChEBI" id="CHEBI:18420"/>
        <label>2</label>
    </ligand>
</feature>
<organism evidence="12 13">
    <name type="scientific">Neomoorella humiferrea</name>
    <dbReference type="NCBI Taxonomy" id="676965"/>
    <lineage>
        <taxon>Bacteria</taxon>
        <taxon>Bacillati</taxon>
        <taxon>Bacillota</taxon>
        <taxon>Clostridia</taxon>
        <taxon>Neomoorellales</taxon>
        <taxon>Neomoorellaceae</taxon>
        <taxon>Neomoorella</taxon>
    </lineage>
</organism>
<feature type="binding site" evidence="9">
    <location>
        <position position="80"/>
    </location>
    <ligand>
        <name>5-phospho-alpha-D-ribose 1-diphosphate</name>
        <dbReference type="ChEBI" id="CHEBI:58017"/>
    </ligand>
</feature>
<feature type="binding site" evidence="9">
    <location>
        <position position="120"/>
    </location>
    <ligand>
        <name>5-phospho-alpha-D-ribose 1-diphosphate</name>
        <dbReference type="ChEBI" id="CHEBI:58017"/>
    </ligand>
</feature>
<accession>A0A2T0AVL7</accession>
<dbReference type="RefSeq" id="WP_106004696.1">
    <property type="nucleotide sequence ID" value="NZ_CP136419.1"/>
</dbReference>
<reference evidence="12 13" key="1">
    <citation type="submission" date="2018-03" db="EMBL/GenBank/DDBJ databases">
        <title>Genome sequence of Moorella humiferrea DSM 23265.</title>
        <authorList>
            <person name="Poehlein A."/>
            <person name="Daniel R."/>
        </authorList>
    </citation>
    <scope>NUCLEOTIDE SEQUENCE [LARGE SCALE GENOMIC DNA]</scope>
    <source>
        <strain evidence="12 13">DSM 23265</strain>
    </source>
</reference>
<keyword evidence="9" id="KW-0479">Metal-binding</keyword>
<feature type="binding site" evidence="9">
    <location>
        <begin position="108"/>
        <end position="116"/>
    </location>
    <ligand>
        <name>5-phospho-alpha-D-ribose 1-diphosphate</name>
        <dbReference type="ChEBI" id="CHEBI:58017"/>
    </ligand>
</feature>
<feature type="binding site" evidence="9">
    <location>
        <position position="225"/>
    </location>
    <ligand>
        <name>Mg(2+)</name>
        <dbReference type="ChEBI" id="CHEBI:18420"/>
        <label>2</label>
    </ligand>
</feature>
<comment type="cofactor">
    <cofactor evidence="9">
        <name>Mg(2+)</name>
        <dbReference type="ChEBI" id="CHEBI:18420"/>
    </cofactor>
    <text evidence="9">Binds 2 magnesium ions per monomer.</text>
</comment>